<keyword evidence="2" id="KW-1185">Reference proteome</keyword>
<accession>A0A653X9X4</accession>
<sequence>MVDPIEKNTPCAKPVTTLDNSNNSKLGEIAAKPLPIINSNIIPISNCFLGILPVKAVKMGAPMATPMAYRLTNNPADVNDVPRSFATVDNKPTITNSVVPMANALMVNAHNAAGRLFFLATVWEPCIVVVFIVHCI</sequence>
<protein>
    <submittedName>
        <fullName evidence="1">Uncharacterized protein</fullName>
    </submittedName>
</protein>
<name>A0A653X9X4_9FLAO</name>
<proteinExistence type="predicted"/>
<dbReference type="AlphaFoldDB" id="A0A653X9X4"/>
<dbReference type="Proteomes" id="UP000430202">
    <property type="component" value="Unassembled WGS sequence"/>
</dbReference>
<gene>
    <name evidence="1" type="ORF">MARI151_60527</name>
</gene>
<dbReference type="EMBL" id="CABWLR010000006">
    <property type="protein sequence ID" value="VXC27740.1"/>
    <property type="molecule type" value="Genomic_DNA"/>
</dbReference>
<organism evidence="1 2">
    <name type="scientific">Maribacter litoralis</name>
    <dbReference type="NCBI Taxonomy" id="2059726"/>
    <lineage>
        <taxon>Bacteria</taxon>
        <taxon>Pseudomonadati</taxon>
        <taxon>Bacteroidota</taxon>
        <taxon>Flavobacteriia</taxon>
        <taxon>Flavobacteriales</taxon>
        <taxon>Flavobacteriaceae</taxon>
        <taxon>Maribacter</taxon>
    </lineage>
</organism>
<evidence type="ECO:0000313" key="2">
    <source>
        <dbReference type="Proteomes" id="UP000430202"/>
    </source>
</evidence>
<reference evidence="1 2" key="1">
    <citation type="submission" date="2019-10" db="EMBL/GenBank/DDBJ databases">
        <authorList>
            <person name="Karimi E."/>
        </authorList>
    </citation>
    <scope>NUCLEOTIDE SEQUENCE [LARGE SCALE GENOMIC DNA]</scope>
    <source>
        <strain evidence="1">Maribacter sp. 151</strain>
    </source>
</reference>
<evidence type="ECO:0000313" key="1">
    <source>
        <dbReference type="EMBL" id="VXC27740.1"/>
    </source>
</evidence>